<dbReference type="AlphaFoldDB" id="A0A4Y9YW43"/>
<dbReference type="Gene3D" id="3.40.50.150">
    <property type="entry name" value="Vaccinia Virus protein VP39"/>
    <property type="match status" value="1"/>
</dbReference>
<evidence type="ECO:0000313" key="2">
    <source>
        <dbReference type="Proteomes" id="UP000298327"/>
    </source>
</evidence>
<dbReference type="Proteomes" id="UP000298327">
    <property type="component" value="Unassembled WGS sequence"/>
</dbReference>
<reference evidence="1 2" key="1">
    <citation type="submission" date="2019-02" db="EMBL/GenBank/DDBJ databases">
        <title>Genome sequencing of the rare red list fungi Dentipellis fragilis.</title>
        <authorList>
            <person name="Buettner E."/>
            <person name="Kellner H."/>
        </authorList>
    </citation>
    <scope>NUCLEOTIDE SEQUENCE [LARGE SCALE GENOMIC DNA]</scope>
    <source>
        <strain evidence="1 2">DSM 105465</strain>
    </source>
</reference>
<proteinExistence type="predicted"/>
<evidence type="ECO:0000313" key="1">
    <source>
        <dbReference type="EMBL" id="TFY65970.1"/>
    </source>
</evidence>
<evidence type="ECO:0008006" key="3">
    <source>
        <dbReference type="Google" id="ProtNLM"/>
    </source>
</evidence>
<gene>
    <name evidence="1" type="ORF">EVG20_g5119</name>
</gene>
<dbReference type="InterPro" id="IPR050723">
    <property type="entry name" value="CFA/CMAS"/>
</dbReference>
<dbReference type="PANTHER" id="PTHR43667:SF2">
    <property type="entry name" value="FATTY ACID C-METHYL TRANSFERASE"/>
    <property type="match status" value="1"/>
</dbReference>
<sequence length="652" mass="73557">MTGWVRSNHCREQQKVVDFERLMFSGPLAYILRHIFSDQSKRISVISVYESGLSHLAVGQKTPRNPARSGPPVSHYHPYGRVSPMTLEDFAIFSTYLHWGVRHRNIADIEVHMVFSPSPLLQAGPLVFLLGPVYHFPDLVAGFRPPTGNFDEEVETESFPSRHDTHATVIMTWGVGHRALVPIPVRDAVHRVNTYLGPTMEQPSALQHPLPTISLHGITSSLTSALPNYHSSLATFARDSIIRTLKQSITIGCLEIQDYHGVSRCGNFDGKANVLHIKVLNEHFWTQVLLRGDLGFSEAYMMGDVQVNDLKGVMKLWLENESGMANLTSTLGRVSSAMSGVWNALFGQTRSNARLNAIASYDQSNELFKTFLSRDMMYSCALWGDEEGGVRGDLVGRKQDNHDLESAQLRKIHHVLRKARVKPGSRVLEVGSGWGSMAIEAARSYGCQVDTLTLSVEQKKLAEERITAAGLQDHIRVHLMDYRELPADFEKAFDAFISIEMLEHVGAKYYDTYFRMVDWALKPNDATVVVSSAQDFMRKYMWPNSCLPSATVLVTAAHDASKRRFTLDSVENHSAHYPRTLREWDRRLDEKLTQDTLARDFPKLKADKAAFDAFKRKWQYLFAYAGAGFAKGYITCHMLTFIRERDTPISCD</sequence>
<dbReference type="InterPro" id="IPR029063">
    <property type="entry name" value="SAM-dependent_MTases_sf"/>
</dbReference>
<dbReference type="EMBL" id="SEOQ01000290">
    <property type="protein sequence ID" value="TFY65970.1"/>
    <property type="molecule type" value="Genomic_DNA"/>
</dbReference>
<dbReference type="CDD" id="cd02440">
    <property type="entry name" value="AdoMet_MTases"/>
    <property type="match status" value="1"/>
</dbReference>
<dbReference type="Pfam" id="PF02353">
    <property type="entry name" value="CMAS"/>
    <property type="match status" value="1"/>
</dbReference>
<organism evidence="1 2">
    <name type="scientific">Dentipellis fragilis</name>
    <dbReference type="NCBI Taxonomy" id="205917"/>
    <lineage>
        <taxon>Eukaryota</taxon>
        <taxon>Fungi</taxon>
        <taxon>Dikarya</taxon>
        <taxon>Basidiomycota</taxon>
        <taxon>Agaricomycotina</taxon>
        <taxon>Agaricomycetes</taxon>
        <taxon>Russulales</taxon>
        <taxon>Hericiaceae</taxon>
        <taxon>Dentipellis</taxon>
    </lineage>
</organism>
<dbReference type="SUPFAM" id="SSF53335">
    <property type="entry name" value="S-adenosyl-L-methionine-dependent methyltransferases"/>
    <property type="match status" value="1"/>
</dbReference>
<comment type="caution">
    <text evidence="1">The sequence shown here is derived from an EMBL/GenBank/DDBJ whole genome shotgun (WGS) entry which is preliminary data.</text>
</comment>
<dbReference type="PANTHER" id="PTHR43667">
    <property type="entry name" value="CYCLOPROPANE-FATTY-ACYL-PHOSPHOLIPID SYNTHASE"/>
    <property type="match status" value="1"/>
</dbReference>
<accession>A0A4Y9YW43</accession>
<dbReference type="OrthoDB" id="8300214at2759"/>
<dbReference type="STRING" id="205917.A0A4Y9YW43"/>
<keyword evidence="2" id="KW-1185">Reference proteome</keyword>
<name>A0A4Y9YW43_9AGAM</name>
<protein>
    <recommendedName>
        <fullName evidence="3">Cyclopropane-fatty-acyl-phospholipid synthase</fullName>
    </recommendedName>
</protein>